<dbReference type="Pfam" id="PF01071">
    <property type="entry name" value="GARS_A"/>
    <property type="match status" value="1"/>
</dbReference>
<dbReference type="InterPro" id="IPR020561">
    <property type="entry name" value="PRibGlycinamid_synth_ATP-grasp"/>
</dbReference>
<dbReference type="InterPro" id="IPR037123">
    <property type="entry name" value="PRibGlycinamide_synth_C_sf"/>
</dbReference>
<dbReference type="SMART" id="SM01210">
    <property type="entry name" value="GARS_C"/>
    <property type="match status" value="1"/>
</dbReference>
<keyword evidence="6 11" id="KW-0067">ATP-binding</keyword>
<comment type="pathway">
    <text evidence="1 10">Purine metabolism; IMP biosynthesis via de novo pathway; N(1)-(5-phospho-D-ribosyl)glycinamide from 5-phospho-alpha-D-ribose 1-diphosphate: step 2/2.</text>
</comment>
<dbReference type="SUPFAM" id="SSF52440">
    <property type="entry name" value="PreATP-grasp domain"/>
    <property type="match status" value="1"/>
</dbReference>
<accession>A0ABW6DHK3</accession>
<dbReference type="Gene3D" id="3.30.1490.20">
    <property type="entry name" value="ATP-grasp fold, A domain"/>
    <property type="match status" value="1"/>
</dbReference>
<dbReference type="Proteomes" id="UP001598019">
    <property type="component" value="Unassembled WGS sequence"/>
</dbReference>
<dbReference type="GO" id="GO:0004637">
    <property type="term" value="F:phosphoribosylamine-glycine ligase activity"/>
    <property type="evidence" value="ECO:0007669"/>
    <property type="project" value="UniProtKB-EC"/>
</dbReference>
<dbReference type="InterPro" id="IPR000115">
    <property type="entry name" value="PRibGlycinamide_synth"/>
</dbReference>
<protein>
    <recommendedName>
        <fullName evidence="2 10">Phosphoribosylamine--glycine ligase</fullName>
        <ecNumber evidence="2 10">6.3.4.13</ecNumber>
    </recommendedName>
    <alternativeName>
        <fullName evidence="10">GARS</fullName>
    </alternativeName>
    <alternativeName>
        <fullName evidence="8 10">Glycinamide ribonucleotide synthetase</fullName>
    </alternativeName>
    <alternativeName>
        <fullName evidence="9 10">Phosphoribosylglycinamide synthetase</fullName>
    </alternativeName>
</protein>
<evidence type="ECO:0000256" key="3">
    <source>
        <dbReference type="ARBA" id="ARBA00022598"/>
    </source>
</evidence>
<dbReference type="Gene3D" id="3.90.600.10">
    <property type="entry name" value="Phosphoribosylglycinamide synthetase, C-terminal domain"/>
    <property type="match status" value="1"/>
</dbReference>
<dbReference type="Gene3D" id="3.30.470.20">
    <property type="entry name" value="ATP-grasp fold, B domain"/>
    <property type="match status" value="1"/>
</dbReference>
<dbReference type="HAMAP" id="MF_00138">
    <property type="entry name" value="GARS"/>
    <property type="match status" value="1"/>
</dbReference>
<dbReference type="EC" id="6.3.4.13" evidence="2 10"/>
<evidence type="ECO:0000256" key="11">
    <source>
        <dbReference type="PROSITE-ProRule" id="PRU00409"/>
    </source>
</evidence>
<comment type="caution">
    <text evidence="13">The sequence shown here is derived from an EMBL/GenBank/DDBJ whole genome shotgun (WGS) entry which is preliminary data.</text>
</comment>
<dbReference type="RefSeq" id="WP_377980596.1">
    <property type="nucleotide sequence ID" value="NZ_JBBKXX010000002.1"/>
</dbReference>
<comment type="similarity">
    <text evidence="7 10">Belongs to the GARS family.</text>
</comment>
<evidence type="ECO:0000256" key="6">
    <source>
        <dbReference type="ARBA" id="ARBA00022840"/>
    </source>
</evidence>
<dbReference type="SMART" id="SM01209">
    <property type="entry name" value="GARS_A"/>
    <property type="match status" value="1"/>
</dbReference>
<keyword evidence="3 10" id="KW-0436">Ligase</keyword>
<evidence type="ECO:0000313" key="14">
    <source>
        <dbReference type="Proteomes" id="UP001598019"/>
    </source>
</evidence>
<dbReference type="SUPFAM" id="SSF56059">
    <property type="entry name" value="Glutathione synthetase ATP-binding domain-like"/>
    <property type="match status" value="1"/>
</dbReference>
<evidence type="ECO:0000256" key="10">
    <source>
        <dbReference type="HAMAP-Rule" id="MF_00138"/>
    </source>
</evidence>
<gene>
    <name evidence="10 13" type="primary">purD</name>
    <name evidence="13" type="ORF">SKC37_05865</name>
</gene>
<evidence type="ECO:0000256" key="5">
    <source>
        <dbReference type="ARBA" id="ARBA00022755"/>
    </source>
</evidence>
<dbReference type="Pfam" id="PF02844">
    <property type="entry name" value="GARS_N"/>
    <property type="match status" value="1"/>
</dbReference>
<dbReference type="InterPro" id="IPR013815">
    <property type="entry name" value="ATP_grasp_subdomain_1"/>
</dbReference>
<keyword evidence="5 10" id="KW-0658">Purine biosynthesis</keyword>
<evidence type="ECO:0000256" key="4">
    <source>
        <dbReference type="ARBA" id="ARBA00022741"/>
    </source>
</evidence>
<organism evidence="13 14">
    <name type="scientific">Aquirufa esocilacus</name>
    <dbReference type="NCBI Taxonomy" id="3096513"/>
    <lineage>
        <taxon>Bacteria</taxon>
        <taxon>Pseudomonadati</taxon>
        <taxon>Bacteroidota</taxon>
        <taxon>Cytophagia</taxon>
        <taxon>Cytophagales</taxon>
        <taxon>Flectobacillaceae</taxon>
        <taxon>Aquirufa</taxon>
    </lineage>
</organism>
<dbReference type="InterPro" id="IPR011054">
    <property type="entry name" value="Rudment_hybrid_motif"/>
</dbReference>
<dbReference type="InterPro" id="IPR011761">
    <property type="entry name" value="ATP-grasp"/>
</dbReference>
<dbReference type="PANTHER" id="PTHR43472">
    <property type="entry name" value="PHOSPHORIBOSYLAMINE--GLYCINE LIGASE"/>
    <property type="match status" value="1"/>
</dbReference>
<dbReference type="NCBIfam" id="TIGR00877">
    <property type="entry name" value="purD"/>
    <property type="match status" value="1"/>
</dbReference>
<evidence type="ECO:0000256" key="8">
    <source>
        <dbReference type="ARBA" id="ARBA00042242"/>
    </source>
</evidence>
<evidence type="ECO:0000256" key="7">
    <source>
        <dbReference type="ARBA" id="ARBA00038345"/>
    </source>
</evidence>
<dbReference type="Pfam" id="PF02843">
    <property type="entry name" value="GARS_C"/>
    <property type="match status" value="1"/>
</dbReference>
<dbReference type="PANTHER" id="PTHR43472:SF1">
    <property type="entry name" value="PHOSPHORIBOSYLAMINE--GLYCINE LIGASE, CHLOROPLASTIC"/>
    <property type="match status" value="1"/>
</dbReference>
<evidence type="ECO:0000256" key="9">
    <source>
        <dbReference type="ARBA" id="ARBA00042864"/>
    </source>
</evidence>
<dbReference type="SUPFAM" id="SSF51246">
    <property type="entry name" value="Rudiment single hybrid motif"/>
    <property type="match status" value="1"/>
</dbReference>
<evidence type="ECO:0000259" key="12">
    <source>
        <dbReference type="PROSITE" id="PS50975"/>
    </source>
</evidence>
<keyword evidence="14" id="KW-1185">Reference proteome</keyword>
<feature type="domain" description="ATP-grasp" evidence="12">
    <location>
        <begin position="111"/>
        <end position="319"/>
    </location>
</feature>
<sequence length="428" mass="45889">MNVLILGAGGREHAFSWKISQSPILGNLYIAPGNPGTAQCGTNLAIGVTDFEGIAAAIRRHDIGLVVVGPEEPLVKGVRDFIESQADLKHVGIVGPGAEGAQIEGSKDFSKNFMHKYGIPTAASKTFTKDTIADGLAYLQTQSLPIVLKADGLAAGKGVIIALTLEEAETALNEMLLDAKFGDASSKVVIEQFLRGIELSVFVLTDGENYVVLPEAKDYKRIAENDEGLNTGGMGAVSPVPFANAKFMEAVTQKVIEPTVKGLKAENIDYKGFIFIGLMNHEGEPYVIEYNARMGDPETEVVLPRIESDFLSLLIAASNGTLSEQKISILDQYAVTTMLVAGGYPEEYRKGDVLTGIDKVEDAIVFHAGTTSRDGDIITSGGRVMALTGTSNTLERAIQKSQKAAQTIQFEGKNFRRDIGLDVLRYGM</sequence>
<dbReference type="PROSITE" id="PS50975">
    <property type="entry name" value="ATP_GRASP"/>
    <property type="match status" value="1"/>
</dbReference>
<dbReference type="Gene3D" id="3.40.50.20">
    <property type="match status" value="1"/>
</dbReference>
<dbReference type="InterPro" id="IPR020560">
    <property type="entry name" value="PRibGlycinamide_synth_C-dom"/>
</dbReference>
<reference evidence="13 14" key="1">
    <citation type="submission" date="2024-03" db="EMBL/GenBank/DDBJ databases">
        <title>Aquirufa genome sequencing.</title>
        <authorList>
            <person name="Pitt A."/>
            <person name="Hahn M.W."/>
        </authorList>
    </citation>
    <scope>NUCLEOTIDE SEQUENCE [LARGE SCALE GENOMIC DNA]</scope>
    <source>
        <strain evidence="13 14">HETE-83D</strain>
    </source>
</reference>
<keyword evidence="4 11" id="KW-0547">Nucleotide-binding</keyword>
<comment type="catalytic activity">
    <reaction evidence="10">
        <text>5-phospho-beta-D-ribosylamine + glycine + ATP = N(1)-(5-phospho-beta-D-ribosyl)glycinamide + ADP + phosphate + H(+)</text>
        <dbReference type="Rhea" id="RHEA:17453"/>
        <dbReference type="ChEBI" id="CHEBI:15378"/>
        <dbReference type="ChEBI" id="CHEBI:30616"/>
        <dbReference type="ChEBI" id="CHEBI:43474"/>
        <dbReference type="ChEBI" id="CHEBI:57305"/>
        <dbReference type="ChEBI" id="CHEBI:58681"/>
        <dbReference type="ChEBI" id="CHEBI:143788"/>
        <dbReference type="ChEBI" id="CHEBI:456216"/>
        <dbReference type="EC" id="6.3.4.13"/>
    </reaction>
</comment>
<evidence type="ECO:0000256" key="2">
    <source>
        <dbReference type="ARBA" id="ARBA00013255"/>
    </source>
</evidence>
<proteinExistence type="inferred from homology"/>
<name>A0ABW6DHK3_9BACT</name>
<evidence type="ECO:0000313" key="13">
    <source>
        <dbReference type="EMBL" id="MFD3408173.1"/>
    </source>
</evidence>
<evidence type="ECO:0000256" key="1">
    <source>
        <dbReference type="ARBA" id="ARBA00005174"/>
    </source>
</evidence>
<dbReference type="EMBL" id="JBBKXX010000002">
    <property type="protein sequence ID" value="MFD3408173.1"/>
    <property type="molecule type" value="Genomic_DNA"/>
</dbReference>
<dbReference type="InterPro" id="IPR020562">
    <property type="entry name" value="PRibGlycinamide_synth_N"/>
</dbReference>
<dbReference type="InterPro" id="IPR016185">
    <property type="entry name" value="PreATP-grasp_dom_sf"/>
</dbReference>